<evidence type="ECO:0000259" key="5">
    <source>
        <dbReference type="Pfam" id="PF13302"/>
    </source>
</evidence>
<evidence type="ECO:0000256" key="1">
    <source>
        <dbReference type="ARBA" id="ARBA00009342"/>
    </source>
</evidence>
<organism evidence="6 7">
    <name type="scientific">Recurvomyces mirabilis</name>
    <dbReference type="NCBI Taxonomy" id="574656"/>
    <lineage>
        <taxon>Eukaryota</taxon>
        <taxon>Fungi</taxon>
        <taxon>Dikarya</taxon>
        <taxon>Ascomycota</taxon>
        <taxon>Pezizomycotina</taxon>
        <taxon>Dothideomycetes</taxon>
        <taxon>Dothideomycetidae</taxon>
        <taxon>Mycosphaerellales</taxon>
        <taxon>Teratosphaeriaceae</taxon>
        <taxon>Recurvomyces</taxon>
    </lineage>
</organism>
<feature type="domain" description="N-acetyltransferase" evidence="5">
    <location>
        <begin position="14"/>
        <end position="206"/>
    </location>
</feature>
<feature type="region of interest" description="Disordered" evidence="4">
    <location>
        <begin position="102"/>
        <end position="123"/>
    </location>
</feature>
<dbReference type="GO" id="GO:0008080">
    <property type="term" value="F:N-acetyltransferase activity"/>
    <property type="evidence" value="ECO:0007669"/>
    <property type="project" value="InterPro"/>
</dbReference>
<evidence type="ECO:0000313" key="6">
    <source>
        <dbReference type="EMBL" id="KAK3677542.1"/>
    </source>
</evidence>
<evidence type="ECO:0000256" key="2">
    <source>
        <dbReference type="ARBA" id="ARBA00022679"/>
    </source>
</evidence>
<dbReference type="PANTHER" id="PTHR13256">
    <property type="entry name" value="N-ACETYLTRANSFERASE 9"/>
    <property type="match status" value="1"/>
</dbReference>
<comment type="similarity">
    <text evidence="1">Belongs to the acetyltransferase family. GNAT subfamily.</text>
</comment>
<dbReference type="InterPro" id="IPR000182">
    <property type="entry name" value="GNAT_dom"/>
</dbReference>
<proteinExistence type="inferred from homology"/>
<dbReference type="SUPFAM" id="SSF55729">
    <property type="entry name" value="Acyl-CoA N-acyltransferases (Nat)"/>
    <property type="match status" value="1"/>
</dbReference>
<name>A0AAE0WT05_9PEZI</name>
<accession>A0AAE0WT05</accession>
<dbReference type="EMBL" id="JAUTXT010000006">
    <property type="protein sequence ID" value="KAK3677542.1"/>
    <property type="molecule type" value="Genomic_DNA"/>
</dbReference>
<keyword evidence="2" id="KW-0808">Transferase</keyword>
<gene>
    <name evidence="6" type="ORF">LTR78_002392</name>
</gene>
<dbReference type="Pfam" id="PF13302">
    <property type="entry name" value="Acetyltransf_3"/>
    <property type="match status" value="1"/>
</dbReference>
<protein>
    <recommendedName>
        <fullName evidence="5">N-acetyltransferase domain-containing protein</fullName>
    </recommendedName>
</protein>
<evidence type="ECO:0000256" key="4">
    <source>
        <dbReference type="SAM" id="MobiDB-lite"/>
    </source>
</evidence>
<dbReference type="Gene3D" id="3.40.630.30">
    <property type="match status" value="1"/>
</dbReference>
<feature type="compositionally biased region" description="Acidic residues" evidence="4">
    <location>
        <begin position="102"/>
        <end position="113"/>
    </location>
</feature>
<comment type="caution">
    <text evidence="6">The sequence shown here is derived from an EMBL/GenBank/DDBJ whole genome shotgun (WGS) entry which is preliminary data.</text>
</comment>
<keyword evidence="7" id="KW-1185">Reference proteome</keyword>
<reference evidence="6" key="1">
    <citation type="submission" date="2023-07" db="EMBL/GenBank/DDBJ databases">
        <title>Black Yeasts Isolated from many extreme environments.</title>
        <authorList>
            <person name="Coleine C."/>
            <person name="Stajich J.E."/>
            <person name="Selbmann L."/>
        </authorList>
    </citation>
    <scope>NUCLEOTIDE SEQUENCE</scope>
    <source>
        <strain evidence="6">CCFEE 5485</strain>
    </source>
</reference>
<evidence type="ECO:0000313" key="7">
    <source>
        <dbReference type="Proteomes" id="UP001274830"/>
    </source>
</evidence>
<evidence type="ECO:0000256" key="3">
    <source>
        <dbReference type="ARBA" id="ARBA00023315"/>
    </source>
</evidence>
<dbReference type="InterPro" id="IPR016181">
    <property type="entry name" value="Acyl_CoA_acyltransferase"/>
</dbReference>
<dbReference type="AlphaFoldDB" id="A0AAE0WT05"/>
<sequence length="252" mass="29048">MRLNATQAISTPKLLLVPYSAHHVPTYHTWMQDPDLQAATASEPLTLGEEYAMQRSWREDKDKLTFIVCRPRVHEASTECVRAKVDDAPERMMGDINLFLFEPDDDDEDEYEDDNRTNRSHTASARKAVIGEIELMIARKEMHRQGFGRAALETFMIYITMNWPAIYEEFTDQADGGRRPSLAYLRAKIQQTNVGSIALFESIDFKPVGTGEPNYFGELELRWHWDGTEPLSDDLKAHREPSRMLRYDESAM</sequence>
<dbReference type="Proteomes" id="UP001274830">
    <property type="component" value="Unassembled WGS sequence"/>
</dbReference>
<keyword evidence="3" id="KW-0012">Acyltransferase</keyword>
<dbReference type="InterPro" id="IPR039135">
    <property type="entry name" value="NAT9-like"/>
</dbReference>
<dbReference type="PANTHER" id="PTHR13256:SF16">
    <property type="entry name" value="ALPHA_BETA-TUBULIN-N-ACETYLTRANSFERASE 9"/>
    <property type="match status" value="1"/>
</dbReference>